<dbReference type="InterPro" id="IPR052708">
    <property type="entry name" value="PxpC"/>
</dbReference>
<dbReference type="SMART" id="SM00797">
    <property type="entry name" value="AHS2"/>
    <property type="match status" value="1"/>
</dbReference>
<keyword evidence="3" id="KW-0067">ATP-binding</keyword>
<protein>
    <recommendedName>
        <fullName evidence="9">Allophanate hydrolase</fullName>
    </recommendedName>
</protein>
<feature type="domain" description="Carboxyltransferase" evidence="5">
    <location>
        <begin position="1"/>
        <end position="207"/>
    </location>
</feature>
<dbReference type="Pfam" id="PF02682">
    <property type="entry name" value="CT_C_D"/>
    <property type="match status" value="1"/>
</dbReference>
<evidence type="ECO:0000256" key="1">
    <source>
        <dbReference type="ARBA" id="ARBA00022741"/>
    </source>
</evidence>
<dbReference type="SUPFAM" id="SSF50891">
    <property type="entry name" value="Cyclophilin-like"/>
    <property type="match status" value="2"/>
</dbReference>
<keyword evidence="8" id="KW-1185">Reference proteome</keyword>
<dbReference type="InterPro" id="IPR003833">
    <property type="entry name" value="CT_C_D"/>
</dbReference>
<dbReference type="PANTHER" id="PTHR43309:SF3">
    <property type="entry name" value="5-OXOPROLINASE SUBUNIT C"/>
    <property type="match status" value="1"/>
</dbReference>
<evidence type="ECO:0008006" key="9">
    <source>
        <dbReference type="Google" id="ProtNLM"/>
    </source>
</evidence>
<feature type="domain" description="Carboxyltransferase" evidence="6">
    <location>
        <begin position="291"/>
        <end position="558"/>
    </location>
</feature>
<dbReference type="SMART" id="SM00796">
    <property type="entry name" value="AHS1"/>
    <property type="match status" value="1"/>
</dbReference>
<evidence type="ECO:0000259" key="5">
    <source>
        <dbReference type="SMART" id="SM00796"/>
    </source>
</evidence>
<evidence type="ECO:0000313" key="8">
    <source>
        <dbReference type="Proteomes" id="UP000188929"/>
    </source>
</evidence>
<evidence type="ECO:0000313" key="7">
    <source>
        <dbReference type="EMBL" id="ONH31442.1"/>
    </source>
</evidence>
<sequence length="558" mass="58418">MRTLRCGAEGVLVELDDLDAAQASYDALRQAPPAGVVDLVPAARTVLVTFAADRTDATSVTTAIRAVLATALPATTHPNPVRERAPAGGLDGVRVVEIPVRYDGPDLADVARLTGLTEAEVVRRHTAAEHRVAFCGFAPGFAYITGLDRALRLARRPVPRARVPAGSVAIADEFSGVYPTASPGGWHLLGTTALRPFDLDRDPPFALPPGTRVRFVDLDARPGPETQPDLRTRPALETRPDAETPRAGFRRAAGLRADHGAAATGAATMIEVLATGPLATVQDEGRPGLAHLGVPRSGAADRGSHRLANRLVGNRAGAATVEATFGGLAVRFERAALVALTGARCEPRLDGRDVGMYAPLDVPAGARLDLGSPVGGLRTYLAVRGGVEVAAVLGSRSTDLLSGLGPAALRAGQLLTIGNEIERHPGVDLAPQPRPPLVPELRVIPGPRVDWFDPSALAALTGAAFEVSQDSNRVGIRLLGPTLRRGRGDELPSEGVVRGAVQVPHSGEPVVFLADHPVTGGYPVLAVVLPDDVDLAAQCRPGQRLRFRLAVRGRDLSD</sequence>
<dbReference type="GO" id="GO:0016787">
    <property type="term" value="F:hydrolase activity"/>
    <property type="evidence" value="ECO:0007669"/>
    <property type="project" value="UniProtKB-KW"/>
</dbReference>
<proteinExistence type="predicted"/>
<dbReference type="Pfam" id="PF02626">
    <property type="entry name" value="CT_A_B"/>
    <property type="match status" value="1"/>
</dbReference>
<dbReference type="InterPro" id="IPR029000">
    <property type="entry name" value="Cyclophilin-like_dom_sf"/>
</dbReference>
<evidence type="ECO:0000256" key="4">
    <source>
        <dbReference type="SAM" id="MobiDB-lite"/>
    </source>
</evidence>
<dbReference type="Gene3D" id="2.40.100.10">
    <property type="entry name" value="Cyclophilin-like"/>
    <property type="match status" value="2"/>
</dbReference>
<name>A0A1V2IE21_9ACTN</name>
<keyword evidence="1" id="KW-0547">Nucleotide-binding</keyword>
<dbReference type="OrthoDB" id="9768696at2"/>
<feature type="region of interest" description="Disordered" evidence="4">
    <location>
        <begin position="217"/>
        <end position="245"/>
    </location>
</feature>
<evidence type="ECO:0000256" key="2">
    <source>
        <dbReference type="ARBA" id="ARBA00022801"/>
    </source>
</evidence>
<evidence type="ECO:0000256" key="3">
    <source>
        <dbReference type="ARBA" id="ARBA00022840"/>
    </source>
</evidence>
<dbReference type="NCBIfam" id="TIGR00724">
    <property type="entry name" value="urea_amlyse_rel"/>
    <property type="match status" value="1"/>
</dbReference>
<dbReference type="GO" id="GO:0005524">
    <property type="term" value="F:ATP binding"/>
    <property type="evidence" value="ECO:0007669"/>
    <property type="project" value="UniProtKB-KW"/>
</dbReference>
<dbReference type="Gene3D" id="3.30.1360.40">
    <property type="match status" value="1"/>
</dbReference>
<dbReference type="EMBL" id="MOMC01000016">
    <property type="protein sequence ID" value="ONH31442.1"/>
    <property type="molecule type" value="Genomic_DNA"/>
</dbReference>
<feature type="compositionally biased region" description="Basic and acidic residues" evidence="4">
    <location>
        <begin position="217"/>
        <end position="244"/>
    </location>
</feature>
<dbReference type="PANTHER" id="PTHR43309">
    <property type="entry name" value="5-OXOPROLINASE SUBUNIT C"/>
    <property type="match status" value="1"/>
</dbReference>
<organism evidence="7 8">
    <name type="scientific">Pseudofrankia asymbiotica</name>
    <dbReference type="NCBI Taxonomy" id="1834516"/>
    <lineage>
        <taxon>Bacteria</taxon>
        <taxon>Bacillati</taxon>
        <taxon>Actinomycetota</taxon>
        <taxon>Actinomycetes</taxon>
        <taxon>Frankiales</taxon>
        <taxon>Frankiaceae</taxon>
        <taxon>Pseudofrankia</taxon>
    </lineage>
</organism>
<dbReference type="Proteomes" id="UP000188929">
    <property type="component" value="Unassembled WGS sequence"/>
</dbReference>
<gene>
    <name evidence="7" type="ORF">BL253_09385</name>
</gene>
<dbReference type="SUPFAM" id="SSF160467">
    <property type="entry name" value="PH0987 N-terminal domain-like"/>
    <property type="match status" value="1"/>
</dbReference>
<dbReference type="STRING" id="1834516.BL253_09385"/>
<dbReference type="AlphaFoldDB" id="A0A1V2IE21"/>
<dbReference type="InterPro" id="IPR003778">
    <property type="entry name" value="CT_A_B"/>
</dbReference>
<evidence type="ECO:0000259" key="6">
    <source>
        <dbReference type="SMART" id="SM00797"/>
    </source>
</evidence>
<dbReference type="RefSeq" id="WP_076815564.1">
    <property type="nucleotide sequence ID" value="NZ_MOMC01000016.1"/>
</dbReference>
<keyword evidence="2" id="KW-0378">Hydrolase</keyword>
<comment type="caution">
    <text evidence="7">The sequence shown here is derived from an EMBL/GenBank/DDBJ whole genome shotgun (WGS) entry which is preliminary data.</text>
</comment>
<accession>A0A1V2IE21</accession>
<reference evidence="8" key="1">
    <citation type="submission" date="2016-10" db="EMBL/GenBank/DDBJ databases">
        <title>Frankia sp. NRRL B-16386 Genome sequencing.</title>
        <authorList>
            <person name="Ghodhbane-Gtari F."/>
            <person name="Swanson E."/>
            <person name="Gueddou A."/>
            <person name="Hezbri K."/>
            <person name="Ktari K."/>
            <person name="Nouioui I."/>
            <person name="Morris K."/>
            <person name="Simpson S."/>
            <person name="Abebe-Akele F."/>
            <person name="Thomas K."/>
            <person name="Gtari M."/>
            <person name="Tisa L.S."/>
        </authorList>
    </citation>
    <scope>NUCLEOTIDE SEQUENCE [LARGE SCALE GENOMIC DNA]</scope>
    <source>
        <strain evidence="8">NRRL B-16386</strain>
    </source>
</reference>